<proteinExistence type="predicted"/>
<dbReference type="EMBL" id="AOIT01000010">
    <property type="protein sequence ID" value="ELZ25925.1"/>
    <property type="molecule type" value="Genomic_DNA"/>
</dbReference>
<dbReference type="OrthoDB" id="184784at2157"/>
<organism evidence="2 3">
    <name type="scientific">Natrinema limicola JCM 13563</name>
    <dbReference type="NCBI Taxonomy" id="1230457"/>
    <lineage>
        <taxon>Archaea</taxon>
        <taxon>Methanobacteriati</taxon>
        <taxon>Methanobacteriota</taxon>
        <taxon>Stenosarchaea group</taxon>
        <taxon>Halobacteria</taxon>
        <taxon>Halobacteriales</taxon>
        <taxon>Natrialbaceae</taxon>
        <taxon>Natrinema</taxon>
    </lineage>
</organism>
<reference evidence="2 3" key="1">
    <citation type="journal article" date="2014" name="PLoS Genet.">
        <title>Phylogenetically driven sequencing of extremely halophilic archaea reveals strategies for static and dynamic osmo-response.</title>
        <authorList>
            <person name="Becker E.A."/>
            <person name="Seitzer P.M."/>
            <person name="Tritt A."/>
            <person name="Larsen D."/>
            <person name="Krusor M."/>
            <person name="Yao A.I."/>
            <person name="Wu D."/>
            <person name="Madern D."/>
            <person name="Eisen J.A."/>
            <person name="Darling A.E."/>
            <person name="Facciotti M.T."/>
        </authorList>
    </citation>
    <scope>NUCLEOTIDE SEQUENCE [LARGE SCALE GENOMIC DNA]</scope>
    <source>
        <strain evidence="2 3">JCM 13563</strain>
    </source>
</reference>
<feature type="transmembrane region" description="Helical" evidence="1">
    <location>
        <begin position="16"/>
        <end position="35"/>
    </location>
</feature>
<name>M0CRM3_9EURY</name>
<sequence>MVAAADPPHSRIATQLAIRLVIVFAVGGVCTVVLLPGPTLLSIPLILIVNLFVLWFTVHYVFAALNALLEAKLERLDPDRAAESSDDTS</sequence>
<dbReference type="eggNOG" id="ENOG502N5X7">
    <property type="taxonomic scope" value="Archaea"/>
</dbReference>
<dbReference type="PATRIC" id="fig|1230457.4.peg.129"/>
<evidence type="ECO:0000256" key="1">
    <source>
        <dbReference type="SAM" id="Phobius"/>
    </source>
</evidence>
<evidence type="ECO:0000313" key="3">
    <source>
        <dbReference type="Proteomes" id="UP000011615"/>
    </source>
</evidence>
<dbReference type="AlphaFoldDB" id="M0CRM3"/>
<keyword evidence="1" id="KW-1133">Transmembrane helix</keyword>
<accession>M0CRM3</accession>
<comment type="caution">
    <text evidence="2">The sequence shown here is derived from an EMBL/GenBank/DDBJ whole genome shotgun (WGS) entry which is preliminary data.</text>
</comment>
<keyword evidence="1" id="KW-0812">Transmembrane</keyword>
<feature type="transmembrane region" description="Helical" evidence="1">
    <location>
        <begin position="41"/>
        <end position="65"/>
    </location>
</feature>
<dbReference type="RefSeq" id="WP_008008866.1">
    <property type="nucleotide sequence ID" value="NZ_AOIT01000010.1"/>
</dbReference>
<keyword evidence="1" id="KW-0472">Membrane</keyword>
<keyword evidence="3" id="KW-1185">Reference proteome</keyword>
<evidence type="ECO:0000313" key="2">
    <source>
        <dbReference type="EMBL" id="ELZ25925.1"/>
    </source>
</evidence>
<gene>
    <name evidence="2" type="ORF">C476_00702</name>
</gene>
<protein>
    <submittedName>
        <fullName evidence="2">Uncharacterized protein</fullName>
    </submittedName>
</protein>
<dbReference type="Proteomes" id="UP000011615">
    <property type="component" value="Unassembled WGS sequence"/>
</dbReference>